<name>A0A0B5EWX6_STRA4</name>
<evidence type="ECO:0000313" key="3">
    <source>
        <dbReference type="Proteomes" id="UP000031523"/>
    </source>
</evidence>
<dbReference type="AlphaFoldDB" id="A0A0B5EWX6"/>
<feature type="region of interest" description="Disordered" evidence="1">
    <location>
        <begin position="1"/>
        <end position="53"/>
    </location>
</feature>
<accession>A0A0B5EWX6</accession>
<feature type="compositionally biased region" description="Basic residues" evidence="1">
    <location>
        <begin position="31"/>
        <end position="43"/>
    </location>
</feature>
<proteinExistence type="predicted"/>
<protein>
    <submittedName>
        <fullName evidence="2">Uncharacterized protein</fullName>
    </submittedName>
</protein>
<evidence type="ECO:0000256" key="1">
    <source>
        <dbReference type="SAM" id="MobiDB-lite"/>
    </source>
</evidence>
<sequence length="53" mass="5841">MPCGGQLLQSGRGHRLPPSFFVRGPRPGAGRPRRPRTARRPRAARGVGEQPRK</sequence>
<gene>
    <name evidence="2" type="ORF">SLNWT_3334</name>
</gene>
<reference evidence="2 3" key="1">
    <citation type="submission" date="2015-01" db="EMBL/GenBank/DDBJ databases">
        <title>Enhanced salinomycin production by adjusting the supply of polyketide extender units in Streptomyce albus DSM 41398.</title>
        <authorList>
            <person name="Lu C."/>
        </authorList>
    </citation>
    <scope>NUCLEOTIDE SEQUENCE [LARGE SCALE GENOMIC DNA]</scope>
    <source>
        <strain evidence="3">ATCC 21838 / DSM 41398 / FERM P-419 / JCM 4703 / NBRC 107858</strain>
    </source>
</reference>
<organism evidence="2 3">
    <name type="scientific">Streptomyces albus (strain ATCC 21838 / DSM 41398 / FERM P-419 / JCM 4703 / NBRC 107858)</name>
    <dbReference type="NCBI Taxonomy" id="1081613"/>
    <lineage>
        <taxon>Bacteria</taxon>
        <taxon>Bacillati</taxon>
        <taxon>Actinomycetota</taxon>
        <taxon>Actinomycetes</taxon>
        <taxon>Kitasatosporales</taxon>
        <taxon>Streptomycetaceae</taxon>
        <taxon>Streptomyces</taxon>
    </lineage>
</organism>
<keyword evidence="3" id="KW-1185">Reference proteome</keyword>
<dbReference type="EMBL" id="CP010519">
    <property type="protein sequence ID" value="AJE83710.1"/>
    <property type="molecule type" value="Genomic_DNA"/>
</dbReference>
<evidence type="ECO:0000313" key="2">
    <source>
        <dbReference type="EMBL" id="AJE83710.1"/>
    </source>
</evidence>
<dbReference type="KEGG" id="sals:SLNWT_3334"/>
<dbReference type="Proteomes" id="UP000031523">
    <property type="component" value="Chromosome"/>
</dbReference>